<proteinExistence type="predicted"/>
<organism evidence="2">
    <name type="scientific">Fagus sylvatica</name>
    <name type="common">Beechnut</name>
    <dbReference type="NCBI Taxonomy" id="28930"/>
    <lineage>
        <taxon>Eukaryota</taxon>
        <taxon>Viridiplantae</taxon>
        <taxon>Streptophyta</taxon>
        <taxon>Embryophyta</taxon>
        <taxon>Tracheophyta</taxon>
        <taxon>Spermatophyta</taxon>
        <taxon>Magnoliopsida</taxon>
        <taxon>eudicotyledons</taxon>
        <taxon>Gunneridae</taxon>
        <taxon>Pentapetalae</taxon>
        <taxon>rosids</taxon>
        <taxon>fabids</taxon>
        <taxon>Fagales</taxon>
        <taxon>Fagaceae</taxon>
        <taxon>Fagus</taxon>
    </lineage>
</organism>
<evidence type="ECO:0000313" key="2">
    <source>
        <dbReference type="EMBL" id="SPD23891.1"/>
    </source>
</evidence>
<name>A0A2N9IIX5_FAGSY</name>
<dbReference type="CDD" id="cd09272">
    <property type="entry name" value="RNase_HI_RT_Ty1"/>
    <property type="match status" value="1"/>
</dbReference>
<gene>
    <name evidence="2" type="ORF">FSB_LOCUS51773</name>
</gene>
<dbReference type="EMBL" id="OIVN01005760">
    <property type="protein sequence ID" value="SPD23891.1"/>
    <property type="molecule type" value="Genomic_DNA"/>
</dbReference>
<dbReference type="Pfam" id="PF07727">
    <property type="entry name" value="RVT_2"/>
    <property type="match status" value="1"/>
</dbReference>
<dbReference type="PANTHER" id="PTHR11439:SF455">
    <property type="entry name" value="RLK (RECEPTOR-LIKE PROTEIN KINASE) 8, PUTATIVE-RELATED"/>
    <property type="match status" value="1"/>
</dbReference>
<protein>
    <recommendedName>
        <fullName evidence="1">Reverse transcriptase Ty1/copia-type domain-containing protein</fullName>
    </recommendedName>
</protein>
<evidence type="ECO:0000259" key="1">
    <source>
        <dbReference type="Pfam" id="PF07727"/>
    </source>
</evidence>
<dbReference type="PANTHER" id="PTHR11439">
    <property type="entry name" value="GAG-POL-RELATED RETROTRANSPOSON"/>
    <property type="match status" value="1"/>
</dbReference>
<dbReference type="SUPFAM" id="SSF56672">
    <property type="entry name" value="DNA/RNA polymerases"/>
    <property type="match status" value="1"/>
</dbReference>
<accession>A0A2N9IIX5</accession>
<dbReference type="AlphaFoldDB" id="A0A2N9IIX5"/>
<feature type="domain" description="Reverse transcriptase Ty1/copia-type" evidence="1">
    <location>
        <begin position="195"/>
        <end position="412"/>
    </location>
</feature>
<reference evidence="2" key="1">
    <citation type="submission" date="2018-02" db="EMBL/GenBank/DDBJ databases">
        <authorList>
            <person name="Cohen D.B."/>
            <person name="Kent A.D."/>
        </authorList>
    </citation>
    <scope>NUCLEOTIDE SEQUENCE</scope>
</reference>
<sequence>MSFSMKLNLSLISLYPLNQLLNQTQSPLNLILCLGYWSICILVNLHLHLHCCICICICSASASASASVPSASASASCPPATTSHPIPDLLPHITMTPPSSVEPISSSTTPFPTSAVPLASPNPHFQSQPLPPIPATLNTHSMQTRSKHGIFKPKIYHTISTDYTHIEPPTYQLASKYPQWCTAMDEEFSALQRQHTWSLVPPPIGKNIVGCKWVFKLKRNSDGSISRYKARLVAKGFHQQYGIDFEETFSPVVKPPTVRLILALAVTYNWPLRQLDVRNAFLHGVLKEEVYMMQPPGYVASNQPHHVCRLQKSIYGLKQAPRAWFESFTTQLLSLGFQASSADSSLFTYKDGSVIAFLLLYVDDIVLTGNNSSFITQLIHALSKVFELKDMGSLSYFLGLQIQRPDISFAVHQVCQFMNAPSDVHLTAAKRILRYLRGTLDHGLFYIPGPISLSAFSDAGWAGDPNDRRSTSGLLVYLGHNPITWSAKKQLTDLGLYLYDPPVLWCDNVSALAIASNPVFHARTKHIEVDFHFIRERVLRKDLQVKFVSTVDQLADIFTKGLSSHRFQELQSKLLVSIDTICLRGDDEAHDL</sequence>
<dbReference type="InterPro" id="IPR043502">
    <property type="entry name" value="DNA/RNA_pol_sf"/>
</dbReference>
<dbReference type="InterPro" id="IPR013103">
    <property type="entry name" value="RVT_2"/>
</dbReference>